<evidence type="ECO:0000256" key="3">
    <source>
        <dbReference type="SAM" id="MobiDB-lite"/>
    </source>
</evidence>
<dbReference type="PRINTS" id="PR00399">
    <property type="entry name" value="SYNAPTOTAGMN"/>
</dbReference>
<dbReference type="AlphaFoldDB" id="A0A8J9Z2R4"/>
<feature type="region of interest" description="Disordered" evidence="3">
    <location>
        <begin position="25"/>
        <end position="45"/>
    </location>
</feature>
<name>A0A8J9Z2R4_BRALA</name>
<feature type="domain" description="C2" evidence="4">
    <location>
        <begin position="167"/>
        <end position="274"/>
    </location>
</feature>
<dbReference type="GO" id="GO:0070382">
    <property type="term" value="C:exocytic vesicle"/>
    <property type="evidence" value="ECO:0007669"/>
    <property type="project" value="TreeGrafter"/>
</dbReference>
<evidence type="ECO:0000256" key="2">
    <source>
        <dbReference type="ARBA" id="ARBA00022737"/>
    </source>
</evidence>
<dbReference type="OrthoDB" id="10259057at2759"/>
<dbReference type="EMBL" id="OV696700">
    <property type="protein sequence ID" value="CAH1246571.1"/>
    <property type="molecule type" value="Genomic_DNA"/>
</dbReference>
<keyword evidence="2" id="KW-0677">Repeat</keyword>
<comment type="similarity">
    <text evidence="1">Belongs to the synaptotagmin family.</text>
</comment>
<dbReference type="GO" id="GO:0005886">
    <property type="term" value="C:plasma membrane"/>
    <property type="evidence" value="ECO:0007669"/>
    <property type="project" value="TreeGrafter"/>
</dbReference>
<dbReference type="GO" id="GO:0030276">
    <property type="term" value="F:clathrin binding"/>
    <property type="evidence" value="ECO:0007669"/>
    <property type="project" value="TreeGrafter"/>
</dbReference>
<accession>A0A8J9Z2R4</accession>
<evidence type="ECO:0000256" key="1">
    <source>
        <dbReference type="ARBA" id="ARBA00006996"/>
    </source>
</evidence>
<feature type="domain" description="C2" evidence="4">
    <location>
        <begin position="302"/>
        <end position="408"/>
    </location>
</feature>
<dbReference type="GO" id="GO:0001786">
    <property type="term" value="F:phosphatidylserine binding"/>
    <property type="evidence" value="ECO:0007669"/>
    <property type="project" value="TreeGrafter"/>
</dbReference>
<dbReference type="Pfam" id="PF00168">
    <property type="entry name" value="C2"/>
    <property type="match status" value="2"/>
</dbReference>
<evidence type="ECO:0000313" key="5">
    <source>
        <dbReference type="EMBL" id="CAH1246571.1"/>
    </source>
</evidence>
<evidence type="ECO:0000313" key="6">
    <source>
        <dbReference type="Proteomes" id="UP000838412"/>
    </source>
</evidence>
<dbReference type="SMART" id="SM00239">
    <property type="entry name" value="C2"/>
    <property type="match status" value="2"/>
</dbReference>
<dbReference type="InterPro" id="IPR000008">
    <property type="entry name" value="C2_dom"/>
</dbReference>
<dbReference type="SUPFAM" id="SSF49562">
    <property type="entry name" value="C2 domain (Calcium/lipid-binding domain, CaLB)"/>
    <property type="match status" value="2"/>
</dbReference>
<protein>
    <submittedName>
        <fullName evidence="5">ABC7-42404400C24.1 protein</fullName>
    </submittedName>
</protein>
<dbReference type="Proteomes" id="UP000838412">
    <property type="component" value="Chromosome 15"/>
</dbReference>
<organism evidence="5 6">
    <name type="scientific">Branchiostoma lanceolatum</name>
    <name type="common">Common lancelet</name>
    <name type="synonym">Amphioxus lanceolatum</name>
    <dbReference type="NCBI Taxonomy" id="7740"/>
    <lineage>
        <taxon>Eukaryota</taxon>
        <taxon>Metazoa</taxon>
        <taxon>Chordata</taxon>
        <taxon>Cephalochordata</taxon>
        <taxon>Leptocardii</taxon>
        <taxon>Amphioxiformes</taxon>
        <taxon>Branchiostomatidae</taxon>
        <taxon>Branchiostoma</taxon>
    </lineage>
</organism>
<dbReference type="GO" id="GO:0005509">
    <property type="term" value="F:calcium ion binding"/>
    <property type="evidence" value="ECO:0007669"/>
    <property type="project" value="TreeGrafter"/>
</dbReference>
<dbReference type="InterPro" id="IPR001565">
    <property type="entry name" value="Synaptotagmin"/>
</dbReference>
<keyword evidence="6" id="KW-1185">Reference proteome</keyword>
<dbReference type="FunFam" id="2.60.40.150:FF:000432">
    <property type="entry name" value="Synaptotagmin 15b"/>
    <property type="match status" value="1"/>
</dbReference>
<dbReference type="InterPro" id="IPR035892">
    <property type="entry name" value="C2_domain_sf"/>
</dbReference>
<dbReference type="GO" id="GO:0017156">
    <property type="term" value="P:calcium-ion regulated exocytosis"/>
    <property type="evidence" value="ECO:0007669"/>
    <property type="project" value="TreeGrafter"/>
</dbReference>
<dbReference type="GO" id="GO:0000149">
    <property type="term" value="F:SNARE binding"/>
    <property type="evidence" value="ECO:0007669"/>
    <property type="project" value="TreeGrafter"/>
</dbReference>
<evidence type="ECO:0000259" key="4">
    <source>
        <dbReference type="SMART" id="SM00239"/>
    </source>
</evidence>
<dbReference type="GO" id="GO:0005544">
    <property type="term" value="F:calcium-dependent phospholipid binding"/>
    <property type="evidence" value="ECO:0007669"/>
    <property type="project" value="TreeGrafter"/>
</dbReference>
<dbReference type="FunFam" id="2.60.40.150:FF:000101">
    <property type="entry name" value="Synaptotagmin 13"/>
    <property type="match status" value="1"/>
</dbReference>
<dbReference type="PANTHER" id="PTHR10024">
    <property type="entry name" value="SYNAPTOTAGMIN"/>
    <property type="match status" value="1"/>
</dbReference>
<sequence length="425" mass="48661">MALRRLCCCCCPEYKPPDEFDTLEMRSVESTPATTPRDGRRRPVRRSSSIEFWVPGGNRVMSVQPKTEYHDEVDAISIESNGSGISLDNVTYEPFRVNPMLPEVRHKPVTVQPLGSLDPSLYETPEKDRKVSQLKIAHVRQGSADEVKEEMFGTVWSKIHYDAITERLVLRLQRISDLPRKGDNKLYDPMAFICLLPDEKHYFRSKVIRNTCNPCFEDEFAFPLEKVMEHAQDLLKCVLRISVYDYNRTHKYNVIGHALFPLADQDLSGRNTVKAPITKRSKITGNLGEVLLSLAYLPSLDRLSVVVNRCRHLKIFDKSVTSIDTYAKVTLMCGSDKVKTKRTEVVENTSKPVFNQSLSFVVPYSYLEDTSLVITVMQRTFLRSDAVIGRMVVGPFFYAQGESLTHWGKMVKSREAKKQWHPLYL</sequence>
<proteinExistence type="inferred from homology"/>
<dbReference type="Gene3D" id="2.60.40.150">
    <property type="entry name" value="C2 domain"/>
    <property type="match status" value="2"/>
</dbReference>
<gene>
    <name evidence="5" type="primary">ABC7-42404400C24.1</name>
    <name evidence="5" type="ORF">BLAG_LOCUS8556</name>
</gene>
<dbReference type="PANTHER" id="PTHR10024:SF234">
    <property type="entry name" value="SYNAPTOTAGMIN-15-RELATED"/>
    <property type="match status" value="1"/>
</dbReference>
<reference evidence="5" key="1">
    <citation type="submission" date="2022-01" db="EMBL/GenBank/DDBJ databases">
        <authorList>
            <person name="Braso-Vives M."/>
        </authorList>
    </citation>
    <scope>NUCLEOTIDE SEQUENCE</scope>
</reference>